<reference evidence="4 5" key="1">
    <citation type="submission" date="2016-11" db="EMBL/GenBank/DDBJ databases">
        <authorList>
            <person name="Jaros S."/>
            <person name="Januszkiewicz K."/>
            <person name="Wedrychowicz H."/>
        </authorList>
    </citation>
    <scope>NUCLEOTIDE SEQUENCE [LARGE SCALE GENOMIC DNA]</scope>
    <source>
        <strain evidence="4 5">DSM 6191</strain>
    </source>
</reference>
<dbReference type="EMBL" id="FQXU01000004">
    <property type="protein sequence ID" value="SHH93644.1"/>
    <property type="molecule type" value="Genomic_DNA"/>
</dbReference>
<dbReference type="RefSeq" id="WP_083553432.1">
    <property type="nucleotide sequence ID" value="NZ_FQXU01000004.1"/>
</dbReference>
<dbReference type="PROSITE" id="PS50883">
    <property type="entry name" value="EAL"/>
    <property type="match status" value="1"/>
</dbReference>
<dbReference type="InterPro" id="IPR029787">
    <property type="entry name" value="Nucleotide_cyclase"/>
</dbReference>
<dbReference type="InterPro" id="IPR052155">
    <property type="entry name" value="Biofilm_reg_signaling"/>
</dbReference>
<dbReference type="InterPro" id="IPR000160">
    <property type="entry name" value="GGDEF_dom"/>
</dbReference>
<dbReference type="PANTHER" id="PTHR44757">
    <property type="entry name" value="DIGUANYLATE CYCLASE DGCP"/>
    <property type="match status" value="1"/>
</dbReference>
<evidence type="ECO:0000256" key="1">
    <source>
        <dbReference type="SAM" id="Phobius"/>
    </source>
</evidence>
<evidence type="ECO:0000313" key="5">
    <source>
        <dbReference type="Proteomes" id="UP000184241"/>
    </source>
</evidence>
<dbReference type="CDD" id="cd01948">
    <property type="entry name" value="EAL"/>
    <property type="match status" value="1"/>
</dbReference>
<dbReference type="Gene3D" id="3.30.450.20">
    <property type="entry name" value="PAS domain"/>
    <property type="match status" value="1"/>
</dbReference>
<dbReference type="InterPro" id="IPR001633">
    <property type="entry name" value="EAL_dom"/>
</dbReference>
<dbReference type="SMART" id="SM00052">
    <property type="entry name" value="EAL"/>
    <property type="match status" value="1"/>
</dbReference>
<keyword evidence="1" id="KW-0472">Membrane</keyword>
<evidence type="ECO:0000259" key="3">
    <source>
        <dbReference type="PROSITE" id="PS50887"/>
    </source>
</evidence>
<dbReference type="SUPFAM" id="SSF55073">
    <property type="entry name" value="Nucleotide cyclase"/>
    <property type="match status" value="1"/>
</dbReference>
<feature type="domain" description="GGDEF" evidence="3">
    <location>
        <begin position="221"/>
        <end position="354"/>
    </location>
</feature>
<dbReference type="Proteomes" id="UP000184241">
    <property type="component" value="Unassembled WGS sequence"/>
</dbReference>
<dbReference type="Pfam" id="PF00563">
    <property type="entry name" value="EAL"/>
    <property type="match status" value="1"/>
</dbReference>
<dbReference type="Pfam" id="PF00990">
    <property type="entry name" value="GGDEF"/>
    <property type="match status" value="1"/>
</dbReference>
<dbReference type="Gene3D" id="3.30.70.270">
    <property type="match status" value="1"/>
</dbReference>
<name>A0A1M5X2B7_9CLOT</name>
<feature type="transmembrane region" description="Helical" evidence="1">
    <location>
        <begin position="32"/>
        <end position="50"/>
    </location>
</feature>
<dbReference type="PROSITE" id="PS50887">
    <property type="entry name" value="GGDEF"/>
    <property type="match status" value="1"/>
</dbReference>
<dbReference type="SMART" id="SM00267">
    <property type="entry name" value="GGDEF"/>
    <property type="match status" value="1"/>
</dbReference>
<dbReference type="Gene3D" id="3.20.20.450">
    <property type="entry name" value="EAL domain"/>
    <property type="match status" value="1"/>
</dbReference>
<accession>A0A1M5X2B7</accession>
<dbReference type="PANTHER" id="PTHR44757:SF2">
    <property type="entry name" value="BIOFILM ARCHITECTURE MAINTENANCE PROTEIN MBAA"/>
    <property type="match status" value="1"/>
</dbReference>
<gene>
    <name evidence="4" type="ORF">SAMN02745941_01370</name>
</gene>
<protein>
    <submittedName>
        <fullName evidence="4">Diguanylate cyclase (GGDEF) domain-containing protein</fullName>
    </submittedName>
</protein>
<keyword evidence="1" id="KW-0812">Transmembrane</keyword>
<dbReference type="InterPro" id="IPR035919">
    <property type="entry name" value="EAL_sf"/>
</dbReference>
<organism evidence="4 5">
    <name type="scientific">Clostridium intestinale DSM 6191</name>
    <dbReference type="NCBI Taxonomy" id="1121320"/>
    <lineage>
        <taxon>Bacteria</taxon>
        <taxon>Bacillati</taxon>
        <taxon>Bacillota</taxon>
        <taxon>Clostridia</taxon>
        <taxon>Eubacteriales</taxon>
        <taxon>Clostridiaceae</taxon>
        <taxon>Clostridium</taxon>
    </lineage>
</organism>
<evidence type="ECO:0000313" key="4">
    <source>
        <dbReference type="EMBL" id="SHH93644.1"/>
    </source>
</evidence>
<feature type="transmembrane region" description="Helical" evidence="1">
    <location>
        <begin position="6"/>
        <end position="25"/>
    </location>
</feature>
<dbReference type="CDD" id="cd01949">
    <property type="entry name" value="GGDEF"/>
    <property type="match status" value="1"/>
</dbReference>
<feature type="domain" description="EAL" evidence="2">
    <location>
        <begin position="363"/>
        <end position="617"/>
    </location>
</feature>
<evidence type="ECO:0000259" key="2">
    <source>
        <dbReference type="PROSITE" id="PS50883"/>
    </source>
</evidence>
<dbReference type="NCBIfam" id="TIGR00254">
    <property type="entry name" value="GGDEF"/>
    <property type="match status" value="1"/>
</dbReference>
<sequence>MGRINFRSAFIGFCILFSIIITYIYKNSMFNSILMIVILGFVFFEIYKLLVKKTYNLNNEKDQYYYRFKTTLDSLNAMLIEVYESNKVLYISEIIKKEWLISEDINYKTLLSMFSDEYKEALQYVLDDYILYKKQEEFSLFSELYTKDNKKKYLSIKGKGQKNSHGEYHISVVIFDITHEKEQETKIEYIKLHDEITGLPNRHHFKQKANSIIMEIKDTYENIALIFIDIDNFKYINDAFGSEIGNKVLRKIGSLLKENGDADSFVSRYAGDEFIILKRNILDLNLLNTYLKKLIEDLGNCIRVGDKEIYTTISMGVALYPKDGEDLETLLKRVDVAMYSAKNEGKNTYRYFNMDILNSINRQYLIEKGLRNAIKNKELYLVMQPKVRSNDESIEGFECLVRWNSEELGVVSPAEFIPIAESSSIIIELGKYIIKEAMERCRTMINETNKKFKLSINLSEVQLRDESLLEFINLEASKWDIDPSYIEFEITETVLIQSAERNVTILERLKERGFSIALDDFGTGYSSLNYLNILPIDILKIDRSFIVGIGVDKKSEYIIRTIINLSHDLEIKVVAEGVETKEQLEFLKDCKCDIIQGYFFSKPQMYNKALFMLREGVVGVAE</sequence>
<dbReference type="AlphaFoldDB" id="A0A1M5X2B7"/>
<proteinExistence type="predicted"/>
<dbReference type="SUPFAM" id="SSF141868">
    <property type="entry name" value="EAL domain-like"/>
    <property type="match status" value="1"/>
</dbReference>
<keyword evidence="1" id="KW-1133">Transmembrane helix</keyword>
<dbReference type="InterPro" id="IPR043128">
    <property type="entry name" value="Rev_trsase/Diguanyl_cyclase"/>
</dbReference>